<proteinExistence type="inferred from homology"/>
<feature type="domain" description="MobA/MobL protein" evidence="4">
    <location>
        <begin position="18"/>
        <end position="240"/>
    </location>
</feature>
<dbReference type="Gene3D" id="3.30.930.30">
    <property type="match status" value="1"/>
</dbReference>
<keyword evidence="2" id="KW-0184">Conjugation</keyword>
<dbReference type="Pfam" id="PF03389">
    <property type="entry name" value="MobA_MobL"/>
    <property type="match status" value="1"/>
</dbReference>
<evidence type="ECO:0000313" key="5">
    <source>
        <dbReference type="EMBL" id="BDV36728.1"/>
    </source>
</evidence>
<evidence type="ECO:0000256" key="1">
    <source>
        <dbReference type="ARBA" id="ARBA00010873"/>
    </source>
</evidence>
<organism evidence="5 6">
    <name type="scientific">Methylocystis iwaonis</name>
    <dbReference type="NCBI Taxonomy" id="2885079"/>
    <lineage>
        <taxon>Bacteria</taxon>
        <taxon>Pseudomonadati</taxon>
        <taxon>Pseudomonadota</taxon>
        <taxon>Alphaproteobacteria</taxon>
        <taxon>Hyphomicrobiales</taxon>
        <taxon>Methylocystaceae</taxon>
        <taxon>Methylocystis</taxon>
    </lineage>
</organism>
<sequence length="489" mass="56101">MNCGYHFSAKPVSFGKGQSAVAKAAYNARAQLDNERDGCKTKDYGDHSPVLFEGIFAPENAPDWARDRNQLWNRAEATERQKNGQPARNIDCAFPHQLDQQQREWMLKDFCREQFARKGMVVDAVIHAPDEKGDQRNFHAHILLTMRKIDGDGFAKTKCRDWNKPEYLALWKEQWAEKGAKALERAGYPVEAERWRQGHKTLAEQRQAALARGDKEFAEHLHDREPTRHMGPKATGMQRRGKEADRWQELQTLVERNGIRLEMRALEQQMEALEKERAQALRQIEKAAKADDRALRRPDSVERKFGDGARQEAAAFRQETREARDRAIQDAWRNRVEKQTAEKVNVGARIMGTGKEGLRVADKATGAVFSLADYMSNIVSGHEKPVSMKDRGGELAGFIHDDPKLMKEQHAARGAQVRAEKEADLALERIEDDMKQGRSLSASDIHNLTSAHQETLRKFGDDGMRQLIEDMHKRNERYWSNEGRERERD</sequence>
<evidence type="ECO:0000313" key="6">
    <source>
        <dbReference type="Proteomes" id="UP001317629"/>
    </source>
</evidence>
<evidence type="ECO:0000256" key="3">
    <source>
        <dbReference type="SAM" id="Coils"/>
    </source>
</evidence>
<dbReference type="Proteomes" id="UP001317629">
    <property type="component" value="Plasmid pSS37A-Re-5"/>
</dbReference>
<keyword evidence="5" id="KW-0614">Plasmid</keyword>
<feature type="coiled-coil region" evidence="3">
    <location>
        <begin position="256"/>
        <end position="290"/>
    </location>
</feature>
<dbReference type="EMBL" id="AP027147">
    <property type="protein sequence ID" value="BDV36728.1"/>
    <property type="molecule type" value="Genomic_DNA"/>
</dbReference>
<evidence type="ECO:0000256" key="2">
    <source>
        <dbReference type="ARBA" id="ARBA00022971"/>
    </source>
</evidence>
<geneLocation type="plasmid" evidence="5 6">
    <name>pSS37A-Re-5</name>
</geneLocation>
<accession>A0ABN6VLR7</accession>
<dbReference type="InterPro" id="IPR005053">
    <property type="entry name" value="MobA_MobL"/>
</dbReference>
<gene>
    <name evidence="5" type="ORF">SS37A_42580</name>
</gene>
<protein>
    <recommendedName>
        <fullName evidence="4">MobA/MobL protein domain-containing protein</fullName>
    </recommendedName>
</protein>
<reference evidence="5 6" key="1">
    <citation type="journal article" date="2023" name="Int. J. Syst. Evol. Microbiol.">
        <title>Methylocystis iwaonis sp. nov., a type II methane-oxidizing bacterium from surface soil of a rice paddy field in Japan, and emended description of the genus Methylocystis (ex Whittenbury et al. 1970) Bowman et al. 1993.</title>
        <authorList>
            <person name="Kaise H."/>
            <person name="Sawadogo J.B."/>
            <person name="Alam M.S."/>
            <person name="Ueno C."/>
            <person name="Dianou D."/>
            <person name="Shinjo R."/>
            <person name="Asakawa S."/>
        </authorList>
    </citation>
    <scope>NUCLEOTIDE SEQUENCE [LARGE SCALE GENOMIC DNA]</scope>
    <source>
        <strain evidence="5 6">SS37A-Re</strain>
    </source>
</reference>
<keyword evidence="6" id="KW-1185">Reference proteome</keyword>
<keyword evidence="3" id="KW-0175">Coiled coil</keyword>
<dbReference type="RefSeq" id="WP_281932830.1">
    <property type="nucleotide sequence ID" value="NZ_AP027147.1"/>
</dbReference>
<comment type="similarity">
    <text evidence="1">Belongs to the MobA/MobL family.</text>
</comment>
<name>A0ABN6VLR7_9HYPH</name>
<evidence type="ECO:0000259" key="4">
    <source>
        <dbReference type="Pfam" id="PF03389"/>
    </source>
</evidence>
<dbReference type="NCBIfam" id="NF041496">
    <property type="entry name" value="MobQ"/>
    <property type="match status" value="1"/>
</dbReference>